<protein>
    <submittedName>
        <fullName evidence="2">Uncharacterized protein</fullName>
    </submittedName>
</protein>
<gene>
    <name evidence="2" type="ORF">JIN85_13905</name>
</gene>
<evidence type="ECO:0000313" key="2">
    <source>
        <dbReference type="EMBL" id="MBK1883517.1"/>
    </source>
</evidence>
<dbReference type="RefSeq" id="WP_200271742.1">
    <property type="nucleotide sequence ID" value="NZ_JAENIJ010000022.1"/>
</dbReference>
<feature type="transmembrane region" description="Helical" evidence="1">
    <location>
        <begin position="43"/>
        <end position="63"/>
    </location>
</feature>
<keyword evidence="1" id="KW-0812">Transmembrane</keyword>
<reference evidence="2" key="1">
    <citation type="submission" date="2021-01" db="EMBL/GenBank/DDBJ databases">
        <title>Modified the classification status of verrucomicrobia.</title>
        <authorList>
            <person name="Feng X."/>
        </authorList>
    </citation>
    <scope>NUCLEOTIDE SEQUENCE</scope>
    <source>
        <strain evidence="2">KCTC 22041</strain>
    </source>
</reference>
<name>A0A934S797_9BACT</name>
<comment type="caution">
    <text evidence="2">The sequence shown here is derived from an EMBL/GenBank/DDBJ whole genome shotgun (WGS) entry which is preliminary data.</text>
</comment>
<keyword evidence="1" id="KW-1133">Transmembrane helix</keyword>
<evidence type="ECO:0000256" key="1">
    <source>
        <dbReference type="SAM" id="Phobius"/>
    </source>
</evidence>
<proteinExistence type="predicted"/>
<keyword evidence="1" id="KW-0472">Membrane</keyword>
<dbReference type="AlphaFoldDB" id="A0A934S797"/>
<organism evidence="2 3">
    <name type="scientific">Luteolibacter pohnpeiensis</name>
    <dbReference type="NCBI Taxonomy" id="454153"/>
    <lineage>
        <taxon>Bacteria</taxon>
        <taxon>Pseudomonadati</taxon>
        <taxon>Verrucomicrobiota</taxon>
        <taxon>Verrucomicrobiia</taxon>
        <taxon>Verrucomicrobiales</taxon>
        <taxon>Verrucomicrobiaceae</taxon>
        <taxon>Luteolibacter</taxon>
    </lineage>
</organism>
<evidence type="ECO:0000313" key="3">
    <source>
        <dbReference type="Proteomes" id="UP000603141"/>
    </source>
</evidence>
<accession>A0A934S797</accession>
<keyword evidence="3" id="KW-1185">Reference proteome</keyword>
<sequence>MDDLLLILLKLLWLPFAVTKKMVESSRLGSSELDRQALEWWKRVAIAGTVIILAVVGILWWMFGR</sequence>
<dbReference type="Proteomes" id="UP000603141">
    <property type="component" value="Unassembled WGS sequence"/>
</dbReference>
<dbReference type="EMBL" id="JAENIJ010000022">
    <property type="protein sequence ID" value="MBK1883517.1"/>
    <property type="molecule type" value="Genomic_DNA"/>
</dbReference>